<keyword evidence="11" id="KW-1185">Reference proteome</keyword>
<evidence type="ECO:0000256" key="1">
    <source>
        <dbReference type="ARBA" id="ARBA00004429"/>
    </source>
</evidence>
<feature type="transmembrane region" description="Helical" evidence="9">
    <location>
        <begin position="89"/>
        <end position="112"/>
    </location>
</feature>
<comment type="caution">
    <text evidence="10">The sequence shown here is derived from an EMBL/GenBank/DDBJ whole genome shotgun (WGS) entry which is preliminary data.</text>
</comment>
<evidence type="ECO:0000313" key="11">
    <source>
        <dbReference type="Proteomes" id="UP000480303"/>
    </source>
</evidence>
<sequence>MLKLVLEVAIMVGVLLFGLKKGPLGASAASMISLAIMLFVFKLPFQSPATDAMLIVFAIGISSGVLDLTGGIDYLVSLAEKVIKSNPRLIIVLAPLITFVLVIVNGTANIALALEPVIAETAIREKINPKYPLVLSANAANFGVACSPAASSAIYVMALIAKPEYNISMGQYFGIVIPATVIALIVTSVIFFVVDQKNAGEFTAHHLNDKVEEAKEITKAAKLSVYIFLAGIALILLFGLKPEWLPQAKVIDDVTGKQKFISTAVLVQIFMYATAFINMIAFKVDHRKILSSKTTQSSIGAALIVFCVGWVGNVIFMFADNNKAMVDTIGDVVKGSGIVNFLIILVVAIIISAVLGAQTVVASILFPLLLSLGFAPIMVPVIVQTLNAKFIIPSAPVLLFACELDTTGETKPKNFIAPGFVCLFLAIGISFVTKMFFA</sequence>
<feature type="transmembrane region" description="Helical" evidence="9">
    <location>
        <begin position="299"/>
        <end position="318"/>
    </location>
</feature>
<organism evidence="10 11">
    <name type="scientific">Pseudolactococcus hodotermopsidis</name>
    <dbReference type="NCBI Taxonomy" id="2709157"/>
    <lineage>
        <taxon>Bacteria</taxon>
        <taxon>Bacillati</taxon>
        <taxon>Bacillota</taxon>
        <taxon>Bacilli</taxon>
        <taxon>Lactobacillales</taxon>
        <taxon>Streptococcaceae</taxon>
        <taxon>Pseudolactococcus</taxon>
    </lineage>
</organism>
<name>A0A6A0B9G3_9LACT</name>
<gene>
    <name evidence="10" type="ORF">Hs30E_06300</name>
</gene>
<feature type="transmembrane region" description="Helical" evidence="9">
    <location>
        <begin position="223"/>
        <end position="240"/>
    </location>
</feature>
<evidence type="ECO:0000256" key="7">
    <source>
        <dbReference type="ARBA" id="ARBA00022989"/>
    </source>
</evidence>
<feature type="transmembrane region" description="Helical" evidence="9">
    <location>
        <begin position="415"/>
        <end position="437"/>
    </location>
</feature>
<keyword evidence="3" id="KW-0813">Transport</keyword>
<evidence type="ECO:0000313" key="10">
    <source>
        <dbReference type="EMBL" id="GFH42079.1"/>
    </source>
</evidence>
<feature type="transmembrane region" description="Helical" evidence="9">
    <location>
        <begin position="260"/>
        <end position="278"/>
    </location>
</feature>
<dbReference type="PANTHER" id="PTHR36106">
    <property type="entry name" value="ANAEROBIC C4-DICARBOXYLATE TRANSPORTER DCUB"/>
    <property type="match status" value="1"/>
</dbReference>
<evidence type="ECO:0000256" key="2">
    <source>
        <dbReference type="ARBA" id="ARBA00006413"/>
    </source>
</evidence>
<feature type="transmembrane region" description="Helical" evidence="9">
    <location>
        <begin position="364"/>
        <end position="383"/>
    </location>
</feature>
<accession>A0A6A0B9G3</accession>
<feature type="transmembrane region" description="Helical" evidence="9">
    <location>
        <begin position="133"/>
        <end position="160"/>
    </location>
</feature>
<dbReference type="RefSeq" id="WP_172207903.1">
    <property type="nucleotide sequence ID" value="NZ_BLLI01000012.1"/>
</dbReference>
<keyword evidence="5" id="KW-0997">Cell inner membrane</keyword>
<dbReference type="Proteomes" id="UP000480303">
    <property type="component" value="Unassembled WGS sequence"/>
</dbReference>
<proteinExistence type="inferred from homology"/>
<comment type="subcellular location">
    <subcellularLocation>
        <location evidence="1">Cell inner membrane</location>
        <topology evidence="1">Multi-pass membrane protein</topology>
    </subcellularLocation>
</comment>
<dbReference type="InterPro" id="IPR004668">
    <property type="entry name" value="Anaer_Dcu_memb_transpt"/>
</dbReference>
<reference evidence="10 11" key="1">
    <citation type="submission" date="2020-02" db="EMBL/GenBank/DDBJ databases">
        <title>Draft genome sequence of Lactococcus sp. Hs30E4-3.</title>
        <authorList>
            <person name="Noda S."/>
            <person name="Yuki M."/>
            <person name="Ohkuma M."/>
        </authorList>
    </citation>
    <scope>NUCLEOTIDE SEQUENCE [LARGE SCALE GENOMIC DNA]</scope>
    <source>
        <strain evidence="10 11">Hs30E4-3</strain>
    </source>
</reference>
<dbReference type="AlphaFoldDB" id="A0A6A0B9G3"/>
<evidence type="ECO:0000256" key="5">
    <source>
        <dbReference type="ARBA" id="ARBA00022519"/>
    </source>
</evidence>
<dbReference type="PANTHER" id="PTHR36106:SF3">
    <property type="entry name" value="ANAEROBIC C4-DICARBOXYLATE TRANSPORTER DCUB"/>
    <property type="match status" value="1"/>
</dbReference>
<keyword evidence="7 9" id="KW-1133">Transmembrane helix</keyword>
<dbReference type="GO" id="GO:0015556">
    <property type="term" value="F:C4-dicarboxylate transmembrane transporter activity"/>
    <property type="evidence" value="ECO:0007669"/>
    <property type="project" value="InterPro"/>
</dbReference>
<keyword evidence="4" id="KW-1003">Cell membrane</keyword>
<feature type="transmembrane region" description="Helical" evidence="9">
    <location>
        <begin position="53"/>
        <end position="77"/>
    </location>
</feature>
<keyword evidence="8 9" id="KW-0472">Membrane</keyword>
<evidence type="ECO:0000256" key="9">
    <source>
        <dbReference type="SAM" id="Phobius"/>
    </source>
</evidence>
<feature type="transmembrane region" description="Helical" evidence="9">
    <location>
        <begin position="338"/>
        <end position="357"/>
    </location>
</feature>
<feature type="transmembrane region" description="Helical" evidence="9">
    <location>
        <begin position="24"/>
        <end position="41"/>
    </location>
</feature>
<protein>
    <submittedName>
        <fullName evidence="10">C4-dicarboxylate ABC transporter</fullName>
    </submittedName>
</protein>
<dbReference type="EMBL" id="BLLI01000012">
    <property type="protein sequence ID" value="GFH42079.1"/>
    <property type="molecule type" value="Genomic_DNA"/>
</dbReference>
<dbReference type="Pfam" id="PF03605">
    <property type="entry name" value="DcuA_DcuB"/>
    <property type="match status" value="1"/>
</dbReference>
<evidence type="ECO:0000256" key="3">
    <source>
        <dbReference type="ARBA" id="ARBA00022448"/>
    </source>
</evidence>
<feature type="transmembrane region" description="Helical" evidence="9">
    <location>
        <begin position="172"/>
        <end position="194"/>
    </location>
</feature>
<evidence type="ECO:0000256" key="4">
    <source>
        <dbReference type="ARBA" id="ARBA00022475"/>
    </source>
</evidence>
<comment type="similarity">
    <text evidence="2">Belongs to the DcuA/DcuB transporter (TC 2.A.13.1) family.</text>
</comment>
<keyword evidence="6 9" id="KW-0812">Transmembrane</keyword>
<evidence type="ECO:0000256" key="8">
    <source>
        <dbReference type="ARBA" id="ARBA00023136"/>
    </source>
</evidence>
<dbReference type="GO" id="GO:0005886">
    <property type="term" value="C:plasma membrane"/>
    <property type="evidence" value="ECO:0007669"/>
    <property type="project" value="UniProtKB-SubCell"/>
</dbReference>
<evidence type="ECO:0000256" key="6">
    <source>
        <dbReference type="ARBA" id="ARBA00022692"/>
    </source>
</evidence>